<comment type="subcellular location">
    <subcellularLocation>
        <location evidence="1">Secreted</location>
    </subcellularLocation>
</comment>
<dbReference type="GO" id="GO:0005576">
    <property type="term" value="C:extracellular region"/>
    <property type="evidence" value="ECO:0007669"/>
    <property type="project" value="UniProtKB-SubCell"/>
</dbReference>
<dbReference type="InterPro" id="IPR017050">
    <property type="entry name" value="Metallopeptidase_nem"/>
</dbReference>
<evidence type="ECO:0000256" key="4">
    <source>
        <dbReference type="ARBA" id="ARBA00023157"/>
    </source>
</evidence>
<comment type="cofactor">
    <cofactor evidence="6 7">
        <name>Zn(2+)</name>
        <dbReference type="ChEBI" id="CHEBI:29105"/>
    </cofactor>
    <text evidence="6 7">Binds 1 zinc ion per subunit.</text>
</comment>
<dbReference type="Gene3D" id="3.40.390.10">
    <property type="entry name" value="Collagenase (Catalytic Domain)"/>
    <property type="match status" value="1"/>
</dbReference>
<evidence type="ECO:0000313" key="9">
    <source>
        <dbReference type="EMBL" id="CAI5447039.1"/>
    </source>
</evidence>
<dbReference type="PANTHER" id="PTHR10127:SF831">
    <property type="entry name" value="ZINC METALLOPROTEINASE NAS-37"/>
    <property type="match status" value="1"/>
</dbReference>
<dbReference type="PROSITE" id="PS51864">
    <property type="entry name" value="ASTACIN"/>
    <property type="match status" value="1"/>
</dbReference>
<dbReference type="GO" id="GO:0004222">
    <property type="term" value="F:metalloendopeptidase activity"/>
    <property type="evidence" value="ECO:0007669"/>
    <property type="project" value="UniProtKB-UniRule"/>
</dbReference>
<dbReference type="InterPro" id="IPR024079">
    <property type="entry name" value="MetalloPept_cat_dom_sf"/>
</dbReference>
<keyword evidence="6 7" id="KW-0479">Metal-binding</keyword>
<dbReference type="GO" id="GO:0006508">
    <property type="term" value="P:proteolysis"/>
    <property type="evidence" value="ECO:0007669"/>
    <property type="project" value="UniProtKB-KW"/>
</dbReference>
<dbReference type="GO" id="GO:0018996">
    <property type="term" value="P:molting cycle, collagen and cuticulin-based cuticle"/>
    <property type="evidence" value="ECO:0007669"/>
    <property type="project" value="InterPro"/>
</dbReference>
<proteinExistence type="predicted"/>
<feature type="binding site" evidence="6">
    <location>
        <position position="71"/>
    </location>
    <ligand>
        <name>Zn(2+)</name>
        <dbReference type="ChEBI" id="CHEBI:29105"/>
        <note>catalytic</note>
    </ligand>
</feature>
<feature type="active site" evidence="6">
    <location>
        <position position="62"/>
    </location>
</feature>
<dbReference type="PRINTS" id="PR00480">
    <property type="entry name" value="ASTACIN"/>
</dbReference>
<dbReference type="PANTHER" id="PTHR10127">
    <property type="entry name" value="DISCOIDIN, CUB, EGF, LAMININ , AND ZINC METALLOPROTEASE DOMAIN CONTAINING"/>
    <property type="match status" value="1"/>
</dbReference>
<dbReference type="SMART" id="SM00235">
    <property type="entry name" value="ZnMc"/>
    <property type="match status" value="1"/>
</dbReference>
<keyword evidence="5" id="KW-0325">Glycoprotein</keyword>
<dbReference type="InterPro" id="IPR034035">
    <property type="entry name" value="Astacin-like_dom"/>
</dbReference>
<keyword evidence="6 7" id="KW-0482">Metalloprotease</keyword>
<dbReference type="InterPro" id="IPR001506">
    <property type="entry name" value="Peptidase_M12A"/>
</dbReference>
<evidence type="ECO:0000256" key="7">
    <source>
        <dbReference type="RuleBase" id="RU361183"/>
    </source>
</evidence>
<keyword evidence="3" id="KW-0732">Signal</keyword>
<dbReference type="CDD" id="cd04280">
    <property type="entry name" value="ZnMc_astacin_like"/>
    <property type="match status" value="1"/>
</dbReference>
<comment type="caution">
    <text evidence="6">Lacks conserved residue(s) required for the propagation of feature annotation.</text>
</comment>
<evidence type="ECO:0000256" key="3">
    <source>
        <dbReference type="ARBA" id="ARBA00022729"/>
    </source>
</evidence>
<keyword evidence="6 7" id="KW-0862">Zinc</keyword>
<evidence type="ECO:0000256" key="6">
    <source>
        <dbReference type="PROSITE-ProRule" id="PRU01211"/>
    </source>
</evidence>
<evidence type="ECO:0000259" key="8">
    <source>
        <dbReference type="PROSITE" id="PS51864"/>
    </source>
</evidence>
<dbReference type="EMBL" id="CANHGI010000004">
    <property type="protein sequence ID" value="CAI5447039.1"/>
    <property type="molecule type" value="Genomic_DNA"/>
</dbReference>
<gene>
    <name evidence="9" type="ORF">CAMP_LOCUS9676</name>
</gene>
<feature type="domain" description="Peptidase M12A" evidence="8">
    <location>
        <begin position="1"/>
        <end position="165"/>
    </location>
</feature>
<dbReference type="OrthoDB" id="5785852at2759"/>
<keyword evidence="2" id="KW-0964">Secreted</keyword>
<dbReference type="PIRSF" id="PIRSF036365">
    <property type="entry name" value="Astacin_nematoda"/>
    <property type="match status" value="1"/>
</dbReference>
<keyword evidence="10" id="KW-1185">Reference proteome</keyword>
<feature type="binding site" evidence="6">
    <location>
        <position position="65"/>
    </location>
    <ligand>
        <name>Zn(2+)</name>
        <dbReference type="ChEBI" id="CHEBI:29105"/>
        <note>catalytic</note>
    </ligand>
</feature>
<evidence type="ECO:0000256" key="5">
    <source>
        <dbReference type="ARBA" id="ARBA00023180"/>
    </source>
</evidence>
<dbReference type="SUPFAM" id="SSF55486">
    <property type="entry name" value="Metalloproteases ('zincins'), catalytic domain"/>
    <property type="match status" value="1"/>
</dbReference>
<reference evidence="9" key="1">
    <citation type="submission" date="2022-11" db="EMBL/GenBank/DDBJ databases">
        <authorList>
            <person name="Kikuchi T."/>
        </authorList>
    </citation>
    <scope>NUCLEOTIDE SEQUENCE</scope>
    <source>
        <strain evidence="9">PS1010</strain>
    </source>
</reference>
<keyword evidence="6 7" id="KW-0645">Protease</keyword>
<keyword evidence="4" id="KW-1015">Disulfide bond</keyword>
<evidence type="ECO:0000313" key="10">
    <source>
        <dbReference type="Proteomes" id="UP001152747"/>
    </source>
</evidence>
<evidence type="ECO:0000256" key="2">
    <source>
        <dbReference type="ARBA" id="ARBA00022525"/>
    </source>
</evidence>
<name>A0A9P1N0J0_9PELO</name>
<evidence type="ECO:0000256" key="1">
    <source>
        <dbReference type="ARBA" id="ARBA00004613"/>
    </source>
</evidence>
<dbReference type="AlphaFoldDB" id="A0A9P1N0J0"/>
<organism evidence="9 10">
    <name type="scientific">Caenorhabditis angaria</name>
    <dbReference type="NCBI Taxonomy" id="860376"/>
    <lineage>
        <taxon>Eukaryota</taxon>
        <taxon>Metazoa</taxon>
        <taxon>Ecdysozoa</taxon>
        <taxon>Nematoda</taxon>
        <taxon>Chromadorea</taxon>
        <taxon>Rhabditida</taxon>
        <taxon>Rhabditina</taxon>
        <taxon>Rhabditomorpha</taxon>
        <taxon>Rhabditoidea</taxon>
        <taxon>Rhabditidae</taxon>
        <taxon>Peloderinae</taxon>
        <taxon>Caenorhabditis</taxon>
    </lineage>
</organism>
<dbReference type="InterPro" id="IPR006026">
    <property type="entry name" value="Peptidase_Metallo"/>
</dbReference>
<keyword evidence="6 7" id="KW-0378">Hydrolase</keyword>
<feature type="binding site" evidence="6">
    <location>
        <position position="61"/>
    </location>
    <ligand>
        <name>Zn(2+)</name>
        <dbReference type="ChEBI" id="CHEBI:29105"/>
        <note>catalytic</note>
    </ligand>
</feature>
<protein>
    <recommendedName>
        <fullName evidence="7">Metalloendopeptidase</fullName>
        <ecNumber evidence="7">3.4.24.-</ecNumber>
    </recommendedName>
</protein>
<dbReference type="GO" id="GO:0008270">
    <property type="term" value="F:zinc ion binding"/>
    <property type="evidence" value="ECO:0007669"/>
    <property type="project" value="UniProtKB-UniRule"/>
</dbReference>
<accession>A0A9P1N0J0</accession>
<dbReference type="Pfam" id="PF01400">
    <property type="entry name" value="Astacin"/>
    <property type="match status" value="1"/>
</dbReference>
<dbReference type="EC" id="3.4.24.-" evidence="7"/>
<comment type="caution">
    <text evidence="9">The sequence shown here is derived from an EMBL/GenBank/DDBJ whole genome shotgun (WGS) entry which is preliminary data.</text>
</comment>
<dbReference type="Proteomes" id="UP001152747">
    <property type="component" value="Unassembled WGS sequence"/>
</dbReference>
<sequence>MLSAMKLLEEETCVRFKKGQGIGNYVDIRDSNYCSSNLGQVKGKQKIEFGKYCEMTGTAVHELTHSLGIGHEMARFDRDTYVIVVESNIIDSYKYNFKKLTSSNSYNPVPFEYGSVMMYGPKDFAVGSYETIIPKDNDYYYTMGFQLTSFLDYKRLNIAYDCMCKNSTITCKNGGYPHPNNCNKCFCPDGFGGQLCGQIKADQIYTATSSWKSQTVSSNLELVLYDNFTIITFAINGQDTKSMEIQLLEAPTMQCQSKCPINGVEIKYLNNRSIRNPVQCCPDSTQWNVVKTSKNNPTFIRFYARSGFNNLNVKFRYRLI</sequence>